<dbReference type="RefSeq" id="WP_129068535.1">
    <property type="nucleotide sequence ID" value="NZ_RDFA01000002.1"/>
</dbReference>
<dbReference type="OrthoDB" id="331608at2157"/>
<organism evidence="4 5">
    <name type="scientific">Halorientalis pallida</name>
    <dbReference type="NCBI Taxonomy" id="2479928"/>
    <lineage>
        <taxon>Archaea</taxon>
        <taxon>Methanobacteriati</taxon>
        <taxon>Methanobacteriota</taxon>
        <taxon>Stenosarchaea group</taxon>
        <taxon>Halobacteria</taxon>
        <taxon>Halobacteriales</taxon>
        <taxon>Haloarculaceae</taxon>
        <taxon>Halorientalis</taxon>
    </lineage>
</organism>
<dbReference type="GO" id="GO:0016020">
    <property type="term" value="C:membrane"/>
    <property type="evidence" value="ECO:0007669"/>
    <property type="project" value="InterPro"/>
</dbReference>
<dbReference type="AlphaFoldDB" id="A0A498L784"/>
<proteinExistence type="inferred from homology"/>
<gene>
    <name evidence="4" type="ORF">EAF64_08490</name>
</gene>
<accession>A0A498L784</accession>
<dbReference type="GO" id="GO:0008654">
    <property type="term" value="P:phospholipid biosynthetic process"/>
    <property type="evidence" value="ECO:0007669"/>
    <property type="project" value="InterPro"/>
</dbReference>
<feature type="transmembrane region" description="Helical" evidence="3">
    <location>
        <begin position="141"/>
        <end position="158"/>
    </location>
</feature>
<dbReference type="GO" id="GO:0016780">
    <property type="term" value="F:phosphotransferase activity, for other substituted phosphate groups"/>
    <property type="evidence" value="ECO:0007669"/>
    <property type="project" value="InterPro"/>
</dbReference>
<feature type="transmembrane region" description="Helical" evidence="3">
    <location>
        <begin position="16"/>
        <end position="37"/>
    </location>
</feature>
<keyword evidence="3" id="KW-1133">Transmembrane helix</keyword>
<keyword evidence="5" id="KW-1185">Reference proteome</keyword>
<name>A0A498L784_9EURY</name>
<dbReference type="Gene3D" id="1.20.120.1760">
    <property type="match status" value="1"/>
</dbReference>
<evidence type="ECO:0000256" key="2">
    <source>
        <dbReference type="RuleBase" id="RU003750"/>
    </source>
</evidence>
<dbReference type="Proteomes" id="UP000289691">
    <property type="component" value="Unassembled WGS sequence"/>
</dbReference>
<dbReference type="EMBL" id="RDFA01000002">
    <property type="protein sequence ID" value="RXK50575.1"/>
    <property type="molecule type" value="Genomic_DNA"/>
</dbReference>
<sequence length="255" mass="27676">MSGTERTRLARRRRRWLFLSCGTVLVPTLGAAALARLVDPAGATAWALVVAPIVAFEAWFYHSRRGRVPTAGPALRVADAVTLVRGWLYAAVAGFAVLSPTALIAWLPGLCYGTGVALDWLDGRIARRTGGGTRLGERLDMAFDTLGFLVAPVVAVVWGRLPVWYLSLSAARYLFKAGRGLRRWRGQPVHDLPPSERRRQLSGLQMVFVTVALVPLVPRDPLGLLAAVLLAPSLALFARDYLLVAGYLPRAAEQS</sequence>
<dbReference type="Pfam" id="PF01066">
    <property type="entry name" value="CDP-OH_P_transf"/>
    <property type="match status" value="1"/>
</dbReference>
<dbReference type="InterPro" id="IPR043130">
    <property type="entry name" value="CDP-OH_PTrfase_TM_dom"/>
</dbReference>
<dbReference type="InterPro" id="IPR048254">
    <property type="entry name" value="CDP_ALCOHOL_P_TRANSF_CS"/>
</dbReference>
<protein>
    <submittedName>
        <fullName evidence="4">CDP-alcohol phosphatidyltransferase family protein</fullName>
    </submittedName>
</protein>
<evidence type="ECO:0000313" key="5">
    <source>
        <dbReference type="Proteomes" id="UP000289691"/>
    </source>
</evidence>
<keyword evidence="1 2" id="KW-0808">Transferase</keyword>
<evidence type="ECO:0000256" key="3">
    <source>
        <dbReference type="SAM" id="Phobius"/>
    </source>
</evidence>
<comment type="caution">
    <text evidence="4">The sequence shown here is derived from an EMBL/GenBank/DDBJ whole genome shotgun (WGS) entry which is preliminary data.</text>
</comment>
<keyword evidence="3" id="KW-0812">Transmembrane</keyword>
<reference evidence="4 5" key="1">
    <citation type="submission" date="2019-01" db="EMBL/GenBank/DDBJ databases">
        <title>Halorientalis sp. F13-25 a new haloarchaeum isolated from hypersaline water.</title>
        <authorList>
            <person name="Ana D.-V."/>
            <person name="Cristina S.-P."/>
            <person name="Antonio V."/>
        </authorList>
    </citation>
    <scope>NUCLEOTIDE SEQUENCE [LARGE SCALE GENOMIC DNA]</scope>
    <source>
        <strain evidence="4 5">F13-25</strain>
    </source>
</reference>
<keyword evidence="3" id="KW-0472">Membrane</keyword>
<feature type="transmembrane region" description="Helical" evidence="3">
    <location>
        <begin position="43"/>
        <end position="62"/>
    </location>
</feature>
<evidence type="ECO:0000313" key="4">
    <source>
        <dbReference type="EMBL" id="RXK50575.1"/>
    </source>
</evidence>
<feature type="transmembrane region" description="Helical" evidence="3">
    <location>
        <begin position="74"/>
        <end position="97"/>
    </location>
</feature>
<comment type="similarity">
    <text evidence="2">Belongs to the CDP-alcohol phosphatidyltransferase class-I family.</text>
</comment>
<dbReference type="PROSITE" id="PS00379">
    <property type="entry name" value="CDP_ALCOHOL_P_TRANSF"/>
    <property type="match status" value="1"/>
</dbReference>
<dbReference type="InterPro" id="IPR000462">
    <property type="entry name" value="CDP-OH_P_trans"/>
</dbReference>
<evidence type="ECO:0000256" key="1">
    <source>
        <dbReference type="ARBA" id="ARBA00022679"/>
    </source>
</evidence>